<evidence type="ECO:0000256" key="4">
    <source>
        <dbReference type="ARBA" id="ARBA00023014"/>
    </source>
</evidence>
<dbReference type="PANTHER" id="PTHR46491:SF3">
    <property type="entry name" value="CDGSH IRON-SULFUR DOMAIN-CONTAINING PROTEIN 3, MITOCHONDRIAL"/>
    <property type="match status" value="1"/>
</dbReference>
<reference evidence="6 7" key="1">
    <citation type="submission" date="2018-04" db="EMBL/GenBank/DDBJ databases">
        <title>Novel species isolated from glacier.</title>
        <authorList>
            <person name="Liu Q."/>
            <person name="Xin Y.-H."/>
        </authorList>
    </citation>
    <scope>NUCLEOTIDE SEQUENCE [LARGE SCALE GENOMIC DNA]</scope>
    <source>
        <strain evidence="6 7">GT1R17</strain>
    </source>
</reference>
<evidence type="ECO:0000256" key="3">
    <source>
        <dbReference type="ARBA" id="ARBA00023004"/>
    </source>
</evidence>
<name>A0A2T5MFX0_9GAMM</name>
<keyword evidence="7" id="KW-1185">Reference proteome</keyword>
<evidence type="ECO:0000313" key="6">
    <source>
        <dbReference type="EMBL" id="PTU31477.1"/>
    </source>
</evidence>
<accession>A0A2T5MFX0</accession>
<dbReference type="AlphaFoldDB" id="A0A2T5MFX0"/>
<dbReference type="Proteomes" id="UP000244248">
    <property type="component" value="Unassembled WGS sequence"/>
</dbReference>
<evidence type="ECO:0000259" key="5">
    <source>
        <dbReference type="SMART" id="SM00704"/>
    </source>
</evidence>
<dbReference type="SMART" id="SM00704">
    <property type="entry name" value="ZnF_CDGSH"/>
    <property type="match status" value="2"/>
</dbReference>
<organism evidence="6 7">
    <name type="scientific">Stenotrophobium rhamnosiphilum</name>
    <dbReference type="NCBI Taxonomy" id="2029166"/>
    <lineage>
        <taxon>Bacteria</taxon>
        <taxon>Pseudomonadati</taxon>
        <taxon>Pseudomonadota</taxon>
        <taxon>Gammaproteobacteria</taxon>
        <taxon>Nevskiales</taxon>
        <taxon>Nevskiaceae</taxon>
        <taxon>Stenotrophobium</taxon>
    </lineage>
</organism>
<dbReference type="Pfam" id="PF09360">
    <property type="entry name" value="zf-CDGSH"/>
    <property type="match status" value="1"/>
</dbReference>
<sequence length="84" mass="9339">MSDAEKPVIAACKPFMMDLAPGEYFWCSCGRSLTQPFCDGSHKDTSFKPIKVTVTPRTGTLWLCGCKYAKTKPHCDGTHNKLPR</sequence>
<dbReference type="Gene3D" id="3.40.5.90">
    <property type="entry name" value="CDGSH iron-sulfur domain, mitoNEET-type"/>
    <property type="match status" value="2"/>
</dbReference>
<evidence type="ECO:0000256" key="2">
    <source>
        <dbReference type="ARBA" id="ARBA00022723"/>
    </source>
</evidence>
<dbReference type="InterPro" id="IPR042216">
    <property type="entry name" value="MitoNEET_CISD"/>
</dbReference>
<keyword evidence="1" id="KW-0001">2Fe-2S</keyword>
<comment type="caution">
    <text evidence="6">The sequence shown here is derived from an EMBL/GenBank/DDBJ whole genome shotgun (WGS) entry which is preliminary data.</text>
</comment>
<proteinExistence type="predicted"/>
<keyword evidence="3" id="KW-0408">Iron</keyword>
<dbReference type="GO" id="GO:0005737">
    <property type="term" value="C:cytoplasm"/>
    <property type="evidence" value="ECO:0007669"/>
    <property type="project" value="UniProtKB-ARBA"/>
</dbReference>
<dbReference type="InterPro" id="IPR052950">
    <property type="entry name" value="CISD"/>
</dbReference>
<dbReference type="OrthoDB" id="9795032at2"/>
<dbReference type="GO" id="GO:0051537">
    <property type="term" value="F:2 iron, 2 sulfur cluster binding"/>
    <property type="evidence" value="ECO:0007669"/>
    <property type="project" value="UniProtKB-KW"/>
</dbReference>
<keyword evidence="2" id="KW-0479">Metal-binding</keyword>
<gene>
    <name evidence="6" type="ORF">CJD38_09075</name>
</gene>
<dbReference type="EMBL" id="QANS01000003">
    <property type="protein sequence ID" value="PTU31477.1"/>
    <property type="molecule type" value="Genomic_DNA"/>
</dbReference>
<dbReference type="PANTHER" id="PTHR46491">
    <property type="entry name" value="CDGSH IRON SULFUR DOMAIN PROTEIN HOMOLOG"/>
    <property type="match status" value="1"/>
</dbReference>
<dbReference type="GO" id="GO:0046872">
    <property type="term" value="F:metal ion binding"/>
    <property type="evidence" value="ECO:0007669"/>
    <property type="project" value="UniProtKB-KW"/>
</dbReference>
<evidence type="ECO:0000256" key="1">
    <source>
        <dbReference type="ARBA" id="ARBA00022714"/>
    </source>
</evidence>
<evidence type="ECO:0000313" key="7">
    <source>
        <dbReference type="Proteomes" id="UP000244248"/>
    </source>
</evidence>
<feature type="domain" description="Iron-binding zinc finger CDGSH type" evidence="5">
    <location>
        <begin position="49"/>
        <end position="83"/>
    </location>
</feature>
<dbReference type="InterPro" id="IPR018967">
    <property type="entry name" value="FeS-contain_CDGSH-typ"/>
</dbReference>
<feature type="domain" description="Iron-binding zinc finger CDGSH type" evidence="5">
    <location>
        <begin position="14"/>
        <end position="48"/>
    </location>
</feature>
<keyword evidence="4" id="KW-0411">Iron-sulfur</keyword>
<protein>
    <submittedName>
        <fullName evidence="6">Cytochrome C551</fullName>
    </submittedName>
</protein>